<organism evidence="4">
    <name type="scientific">marine sediment metagenome</name>
    <dbReference type="NCBI Taxonomy" id="412755"/>
    <lineage>
        <taxon>unclassified sequences</taxon>
        <taxon>metagenomes</taxon>
        <taxon>ecological metagenomes</taxon>
    </lineage>
</organism>
<evidence type="ECO:0000259" key="3">
    <source>
        <dbReference type="PROSITE" id="PS50819"/>
    </source>
</evidence>
<dbReference type="InterPro" id="IPR006142">
    <property type="entry name" value="INTEIN"/>
</dbReference>
<dbReference type="SUPFAM" id="SSF55608">
    <property type="entry name" value="Homing endonucleases"/>
    <property type="match status" value="1"/>
</dbReference>
<keyword evidence="2" id="KW-0651">Protein splicing</keyword>
<dbReference type="AlphaFoldDB" id="A0A0F8YW13"/>
<evidence type="ECO:0000256" key="2">
    <source>
        <dbReference type="ARBA" id="ARBA00023000"/>
    </source>
</evidence>
<dbReference type="CDD" id="cd00081">
    <property type="entry name" value="Hint"/>
    <property type="match status" value="1"/>
</dbReference>
<dbReference type="PROSITE" id="PS50817">
    <property type="entry name" value="INTEIN_N_TER"/>
    <property type="match status" value="1"/>
</dbReference>
<accession>A0A0F8YW13</accession>
<dbReference type="SMART" id="SM00306">
    <property type="entry name" value="HintN"/>
    <property type="match status" value="1"/>
</dbReference>
<protein>
    <recommendedName>
        <fullName evidence="3">DOD-type homing endonuclease domain-containing protein</fullName>
    </recommendedName>
</protein>
<dbReference type="GO" id="GO:0004519">
    <property type="term" value="F:endonuclease activity"/>
    <property type="evidence" value="ECO:0007669"/>
    <property type="project" value="InterPro"/>
</dbReference>
<evidence type="ECO:0000256" key="1">
    <source>
        <dbReference type="ARBA" id="ARBA00022813"/>
    </source>
</evidence>
<dbReference type="NCBIfam" id="TIGR01445">
    <property type="entry name" value="intein_Nterm"/>
    <property type="match status" value="1"/>
</dbReference>
<dbReference type="InterPro" id="IPR036844">
    <property type="entry name" value="Hint_dom_sf"/>
</dbReference>
<dbReference type="Gene3D" id="2.170.16.10">
    <property type="entry name" value="Hedgehog/Intein (Hint) domain"/>
    <property type="match status" value="1"/>
</dbReference>
<dbReference type="SUPFAM" id="SSF51294">
    <property type="entry name" value="Hedgehog/intein (Hint) domain"/>
    <property type="match status" value="1"/>
</dbReference>
<dbReference type="Gene3D" id="3.10.28.10">
    <property type="entry name" value="Homing endonucleases"/>
    <property type="match status" value="1"/>
</dbReference>
<dbReference type="EMBL" id="LAZR01051215">
    <property type="protein sequence ID" value="KKK85637.1"/>
    <property type="molecule type" value="Genomic_DNA"/>
</dbReference>
<dbReference type="GO" id="GO:0016539">
    <property type="term" value="P:intein-mediated protein splicing"/>
    <property type="evidence" value="ECO:0007669"/>
    <property type="project" value="InterPro"/>
</dbReference>
<dbReference type="InterPro" id="IPR006141">
    <property type="entry name" value="Intein_N"/>
</dbReference>
<dbReference type="InterPro" id="IPR004042">
    <property type="entry name" value="Intein_endonuc_central"/>
</dbReference>
<dbReference type="Pfam" id="PF14528">
    <property type="entry name" value="LAGLIDADG_3"/>
    <property type="match status" value="1"/>
</dbReference>
<keyword evidence="1" id="KW-0068">Autocatalytic cleavage</keyword>
<name>A0A0F8YW13_9ZZZZ</name>
<proteinExistence type="predicted"/>
<dbReference type="InterPro" id="IPR027434">
    <property type="entry name" value="Homing_endonucl"/>
</dbReference>
<feature type="domain" description="DOD-type homing endonuclease" evidence="3">
    <location>
        <begin position="213"/>
        <end position="347"/>
    </location>
</feature>
<gene>
    <name evidence="4" type="ORF">LCGC14_2771300</name>
</gene>
<dbReference type="PRINTS" id="PR00379">
    <property type="entry name" value="INTEIN"/>
</dbReference>
<sequence length="394" mass="44692">GKYFNGVRLKRLIEEAEYELDKGKPEAAHGVLLGTSKIELGEGKLVKPAEDFDVWREAYDEQRDRPLVPYPGKLSRFLNDAMVRDSLIAFMGPDKSGKCLAEDTEVILSNGSVKTIEKLVAEKSRSVRVIAMNEATNHLVASEVEGFFDNGSKECWEVETRSGRKIQATLNHPFYTVDGWTMLKDIFIGAFMRVPKRVGVFGNARVSNPKLKFLSYMLAEGCCISNQGSYNSIFTNTDSVIVSDFKNCCKELGITYTKVGKEPSYRLKGSISLLKELGLAGHTAKNKRIPDCVYTTTKDQIALFLRIFFSCDGYIYKLHGRGRFIEITLANEKMLRQISHLLLRFGIVHTFRYKQARCNGKVFDAWRIVISCSEYVNIFLREINFLSYKKTNII</sequence>
<dbReference type="InterPro" id="IPR004860">
    <property type="entry name" value="LAGLIDADG_dom"/>
</dbReference>
<feature type="non-terminal residue" evidence="4">
    <location>
        <position position="1"/>
    </location>
</feature>
<dbReference type="PROSITE" id="PS50819">
    <property type="entry name" value="INTEIN_ENDONUCLEASE"/>
    <property type="match status" value="1"/>
</dbReference>
<dbReference type="InterPro" id="IPR003587">
    <property type="entry name" value="Hint_dom_N"/>
</dbReference>
<evidence type="ECO:0000313" key="4">
    <source>
        <dbReference type="EMBL" id="KKK85637.1"/>
    </source>
</evidence>
<reference evidence="4" key="1">
    <citation type="journal article" date="2015" name="Nature">
        <title>Complex archaea that bridge the gap between prokaryotes and eukaryotes.</title>
        <authorList>
            <person name="Spang A."/>
            <person name="Saw J.H."/>
            <person name="Jorgensen S.L."/>
            <person name="Zaremba-Niedzwiedzka K."/>
            <person name="Martijn J."/>
            <person name="Lind A.E."/>
            <person name="van Eijk R."/>
            <person name="Schleper C."/>
            <person name="Guy L."/>
            <person name="Ettema T.J."/>
        </authorList>
    </citation>
    <scope>NUCLEOTIDE SEQUENCE</scope>
</reference>
<comment type="caution">
    <text evidence="4">The sequence shown here is derived from an EMBL/GenBank/DDBJ whole genome shotgun (WGS) entry which is preliminary data.</text>
</comment>